<comment type="caution">
    <text evidence="1">The sequence shown here is derived from an EMBL/GenBank/DDBJ whole genome shotgun (WGS) entry which is preliminary data.</text>
</comment>
<accession>A0ABQ0J0L1</accession>
<dbReference type="EMBL" id="BASM01000038">
    <property type="protein sequence ID" value="GAD27969.1"/>
    <property type="molecule type" value="Genomic_DNA"/>
</dbReference>
<organism evidence="1 2">
    <name type="scientific">Gluconobacter thailandicus NBRC 3257</name>
    <dbReference type="NCBI Taxonomy" id="1381097"/>
    <lineage>
        <taxon>Bacteria</taxon>
        <taxon>Pseudomonadati</taxon>
        <taxon>Pseudomonadota</taxon>
        <taxon>Alphaproteobacteria</taxon>
        <taxon>Acetobacterales</taxon>
        <taxon>Acetobacteraceae</taxon>
        <taxon>Gluconobacter</taxon>
    </lineage>
</organism>
<name>A0ABQ0J0L1_GLUTH</name>
<reference evidence="1 2" key="1">
    <citation type="submission" date="2013-08" db="EMBL/GenBank/DDBJ databases">
        <title>Gluconobacter thailandicus NBRC 3257 whole genome sequence.</title>
        <authorList>
            <person name="Matsutani M."/>
            <person name="Yakushi T."/>
            <person name="Matsushita K."/>
        </authorList>
    </citation>
    <scope>NUCLEOTIDE SEQUENCE [LARGE SCALE GENOMIC DNA]</scope>
    <source>
        <strain evidence="1 2">NBRC 3257</strain>
    </source>
</reference>
<gene>
    <name evidence="1" type="ORF">NBRC3257_2968</name>
</gene>
<protein>
    <submittedName>
        <fullName evidence="1">Uncharacterized protein</fullName>
    </submittedName>
</protein>
<sequence>MESFYSVIGTEISRVQNIFEKNGGGDIITAPQTLCSNVIARL</sequence>
<evidence type="ECO:0000313" key="1">
    <source>
        <dbReference type="EMBL" id="GAD27969.1"/>
    </source>
</evidence>
<evidence type="ECO:0000313" key="2">
    <source>
        <dbReference type="Proteomes" id="UP000018209"/>
    </source>
</evidence>
<dbReference type="Proteomes" id="UP000018209">
    <property type="component" value="Unassembled WGS sequence"/>
</dbReference>
<proteinExistence type="predicted"/>
<keyword evidence="2" id="KW-1185">Reference proteome</keyword>